<feature type="compositionally biased region" description="Low complexity" evidence="2">
    <location>
        <begin position="623"/>
        <end position="643"/>
    </location>
</feature>
<organism evidence="3 4">
    <name type="scientific">Naematelia encephala</name>
    <dbReference type="NCBI Taxonomy" id="71784"/>
    <lineage>
        <taxon>Eukaryota</taxon>
        <taxon>Fungi</taxon>
        <taxon>Dikarya</taxon>
        <taxon>Basidiomycota</taxon>
        <taxon>Agaricomycotina</taxon>
        <taxon>Tremellomycetes</taxon>
        <taxon>Tremellales</taxon>
        <taxon>Naemateliaceae</taxon>
        <taxon>Naematelia</taxon>
    </lineage>
</organism>
<proteinExistence type="predicted"/>
<feature type="compositionally biased region" description="Low complexity" evidence="2">
    <location>
        <begin position="39"/>
        <end position="62"/>
    </location>
</feature>
<dbReference type="OrthoDB" id="2528184at2759"/>
<evidence type="ECO:0000256" key="1">
    <source>
        <dbReference type="SAM" id="Coils"/>
    </source>
</evidence>
<keyword evidence="1" id="KW-0175">Coiled coil</keyword>
<feature type="compositionally biased region" description="Basic residues" evidence="2">
    <location>
        <begin position="102"/>
        <end position="118"/>
    </location>
</feature>
<feature type="coiled-coil region" evidence="1">
    <location>
        <begin position="746"/>
        <end position="831"/>
    </location>
</feature>
<evidence type="ECO:0000313" key="3">
    <source>
        <dbReference type="EMBL" id="ORY28522.1"/>
    </source>
</evidence>
<feature type="compositionally biased region" description="Basic and acidic residues" evidence="2">
    <location>
        <begin position="351"/>
        <end position="375"/>
    </location>
</feature>
<feature type="compositionally biased region" description="Low complexity" evidence="2">
    <location>
        <begin position="548"/>
        <end position="559"/>
    </location>
</feature>
<feature type="compositionally biased region" description="Polar residues" evidence="2">
    <location>
        <begin position="568"/>
        <end position="581"/>
    </location>
</feature>
<feature type="compositionally biased region" description="Basic and acidic residues" evidence="2">
    <location>
        <begin position="87"/>
        <end position="101"/>
    </location>
</feature>
<feature type="compositionally biased region" description="Polar residues" evidence="2">
    <location>
        <begin position="604"/>
        <end position="622"/>
    </location>
</feature>
<feature type="compositionally biased region" description="Low complexity" evidence="2">
    <location>
        <begin position="211"/>
        <end position="227"/>
    </location>
</feature>
<feature type="compositionally biased region" description="Polar residues" evidence="2">
    <location>
        <begin position="405"/>
        <end position="422"/>
    </location>
</feature>
<feature type="region of interest" description="Disordered" evidence="2">
    <location>
        <begin position="975"/>
        <end position="995"/>
    </location>
</feature>
<dbReference type="EMBL" id="MCFC01000031">
    <property type="protein sequence ID" value="ORY28522.1"/>
    <property type="molecule type" value="Genomic_DNA"/>
</dbReference>
<evidence type="ECO:0000256" key="2">
    <source>
        <dbReference type="SAM" id="MobiDB-lite"/>
    </source>
</evidence>
<feature type="compositionally biased region" description="Low complexity" evidence="2">
    <location>
        <begin position="427"/>
        <end position="441"/>
    </location>
</feature>
<dbReference type="Proteomes" id="UP000193986">
    <property type="component" value="Unassembled WGS sequence"/>
</dbReference>
<feature type="compositionally biased region" description="Low complexity" evidence="2">
    <location>
        <begin position="314"/>
        <end position="334"/>
    </location>
</feature>
<feature type="compositionally biased region" description="Low complexity" evidence="2">
    <location>
        <begin position="261"/>
        <end position="284"/>
    </location>
</feature>
<feature type="compositionally biased region" description="Polar residues" evidence="2">
    <location>
        <begin position="72"/>
        <end position="85"/>
    </location>
</feature>
<accession>A0A1Y2B140</accession>
<feature type="compositionally biased region" description="Polar residues" evidence="2">
    <location>
        <begin position="235"/>
        <end position="248"/>
    </location>
</feature>
<name>A0A1Y2B140_9TREE</name>
<dbReference type="STRING" id="71784.A0A1Y2B140"/>
<protein>
    <submittedName>
        <fullName evidence="3">Uncharacterized protein</fullName>
    </submittedName>
</protein>
<feature type="region of interest" description="Disordered" evidence="2">
    <location>
        <begin position="500"/>
        <end position="743"/>
    </location>
</feature>
<comment type="caution">
    <text evidence="3">The sequence shown here is derived from an EMBL/GenBank/DDBJ whole genome shotgun (WGS) entry which is preliminary data.</text>
</comment>
<feature type="compositionally biased region" description="Low complexity" evidence="2">
    <location>
        <begin position="673"/>
        <end position="687"/>
    </location>
</feature>
<dbReference type="InParanoid" id="A0A1Y2B140"/>
<feature type="compositionally biased region" description="Polar residues" evidence="2">
    <location>
        <begin position="985"/>
        <end position="995"/>
    </location>
</feature>
<feature type="compositionally biased region" description="Polar residues" evidence="2">
    <location>
        <begin position="652"/>
        <end position="661"/>
    </location>
</feature>
<sequence length="1067" mass="113838">MSNTQIQPEMESGELRAQKLAAARKKLKTFRASRSSGQTSSPAITHSPSPSSSSATRSRSPAALPPLPLTESDATNARPSRTPARTKSKEILADTAVEERRKLRKPRSKGSLSSHRRQQSSISGNHAPARASVMSVFDSRPGPSYAGSDTLGVDPTTITPNEIITTPATPLTDSTDVMRGLDGSQTPAGSEDDEITRNRLSAFSFGAKATSRSPSPSSRRPLRSSFPFEPPWNGSPLQSPSRNLSTPLSRPPSLYLTKATPLAFGSPSASGPPRGSLSASSGSPSSPPTPARKRHSHTRSDSISLPNLKLATRPNSLGFPSSPSFPASPCSPLSGNEGSARPNVSSNGQRLKFEPSGRGAEAEKEKDEYRRKALEKLTGGGRAPPVTQEPQAEISLPDLDDEDVSSNSSSTRPLSDAFSTLSFGRPTSLAMSNLTSSSSSTPNGLFASPFSWSSPEQDEGPVSDRWSNGSGNFSFPFAKDDGLGFGIDLSVPKRASVTTGLSVLAEEDENDDDDTATSPEEDDTATQPTLEPVPAAPSPSTHLPIVLPTPTRLRELTLLAHATVTPAKGSTDSPLRQTSPTKGYGTIGRGRPRPLSGIMPGHSNHPTSANSTPVSAMMSTPKSASSASARRRAAPGSGSRGSSISYKKDTDSYSQSGSSRDWSGIGSPPLTSPPMSFSSPRFSGMGSVPRSNKRPCPRPASLVGLGIDGRGAGRILGEVDETDEEMSNGVAGRASQDSNGSWREGHLELQLERDALKEDVAVWKERCGDLETKLEAERKETVALRERVRKLSDRLSAVSAAPNANDQSVLVENLRKELFGLTSQFERERSEKTRLLGRVTELEARPTWKPKFESSPPVLEPVPFSKPLLPSVLANQYQQIVAPSLYSGIPEAIVTPATPIPCDTPENVSSPDPNLYRMKAWGFPRGPVQPNRSTQRDSFFGLSSLLHRSEQNDFEDEEEAGMDLPPISFPDVRDSHAQRAASFPEMSSSRAAESNTVRSASASASIGFLTSYLPKRLPTSDAIAPFESPRVSRSLVEHVSPEEEVVICGKLDFSFGCQCCVGEVIEV</sequence>
<gene>
    <name evidence="3" type="ORF">BCR39DRAFT_559540</name>
</gene>
<feature type="compositionally biased region" description="Acidic residues" evidence="2">
    <location>
        <begin position="505"/>
        <end position="524"/>
    </location>
</feature>
<evidence type="ECO:0000313" key="4">
    <source>
        <dbReference type="Proteomes" id="UP000193986"/>
    </source>
</evidence>
<keyword evidence="4" id="KW-1185">Reference proteome</keyword>
<feature type="region of interest" description="Disordered" evidence="2">
    <location>
        <begin position="23"/>
        <end position="473"/>
    </location>
</feature>
<reference evidence="3 4" key="1">
    <citation type="submission" date="2016-07" db="EMBL/GenBank/DDBJ databases">
        <title>Pervasive Adenine N6-methylation of Active Genes in Fungi.</title>
        <authorList>
            <consortium name="DOE Joint Genome Institute"/>
            <person name="Mondo S.J."/>
            <person name="Dannebaum R.O."/>
            <person name="Kuo R.C."/>
            <person name="Labutti K."/>
            <person name="Haridas S."/>
            <person name="Kuo A."/>
            <person name="Salamov A."/>
            <person name="Ahrendt S.R."/>
            <person name="Lipzen A."/>
            <person name="Sullivan W."/>
            <person name="Andreopoulos W.B."/>
            <person name="Clum A."/>
            <person name="Lindquist E."/>
            <person name="Daum C."/>
            <person name="Ramamoorthy G.K."/>
            <person name="Gryganskyi A."/>
            <person name="Culley D."/>
            <person name="Magnuson J.K."/>
            <person name="James T.Y."/>
            <person name="O'Malley M.A."/>
            <person name="Stajich J.E."/>
            <person name="Spatafora J.W."/>
            <person name="Visel A."/>
            <person name="Grigoriev I.V."/>
        </authorList>
    </citation>
    <scope>NUCLEOTIDE SEQUENCE [LARGE SCALE GENOMIC DNA]</scope>
    <source>
        <strain evidence="3 4">68-887.2</strain>
    </source>
</reference>
<dbReference type="AlphaFoldDB" id="A0A1Y2B140"/>
<feature type="compositionally biased region" description="Low complexity" evidence="2">
    <location>
        <begin position="155"/>
        <end position="170"/>
    </location>
</feature>